<comment type="caution">
    <text evidence="16">The sequence shown here is derived from an EMBL/GenBank/DDBJ whole genome shotgun (WGS) entry which is preliminary data.</text>
</comment>
<evidence type="ECO:0000256" key="7">
    <source>
        <dbReference type="ARBA" id="ARBA00023004"/>
    </source>
</evidence>
<feature type="domain" description="TonB-dependent receptor plug" evidence="15">
    <location>
        <begin position="116"/>
        <end position="223"/>
    </location>
</feature>
<evidence type="ECO:0000259" key="15">
    <source>
        <dbReference type="Pfam" id="PF07715"/>
    </source>
</evidence>
<dbReference type="SUPFAM" id="SSF49464">
    <property type="entry name" value="Carboxypeptidase regulatory domain-like"/>
    <property type="match status" value="1"/>
</dbReference>
<keyword evidence="2 12" id="KW-0813">Transport</keyword>
<organism evidence="16 17">
    <name type="scientific">Saccharicrinis fermentans DSM 9555 = JCM 21142</name>
    <dbReference type="NCBI Taxonomy" id="869213"/>
    <lineage>
        <taxon>Bacteria</taxon>
        <taxon>Pseudomonadati</taxon>
        <taxon>Bacteroidota</taxon>
        <taxon>Bacteroidia</taxon>
        <taxon>Marinilabiliales</taxon>
        <taxon>Marinilabiliaceae</taxon>
        <taxon>Saccharicrinis</taxon>
    </lineage>
</organism>
<keyword evidence="8" id="KW-0406">Ion transport</keyword>
<accession>W7Y4I4</accession>
<evidence type="ECO:0000313" key="17">
    <source>
        <dbReference type="Proteomes" id="UP000019402"/>
    </source>
</evidence>
<evidence type="ECO:0000256" key="13">
    <source>
        <dbReference type="RuleBase" id="RU003357"/>
    </source>
</evidence>
<dbReference type="InterPro" id="IPR000531">
    <property type="entry name" value="Beta-barrel_TonB"/>
</dbReference>
<dbReference type="GO" id="GO:0009279">
    <property type="term" value="C:cell outer membrane"/>
    <property type="evidence" value="ECO:0007669"/>
    <property type="project" value="UniProtKB-SubCell"/>
</dbReference>
<dbReference type="Pfam" id="PF00593">
    <property type="entry name" value="TonB_dep_Rec_b-barrel"/>
    <property type="match status" value="1"/>
</dbReference>
<dbReference type="EMBL" id="BAMD01000130">
    <property type="protein sequence ID" value="GAF05810.1"/>
    <property type="molecule type" value="Genomic_DNA"/>
</dbReference>
<keyword evidence="16" id="KW-0675">Receptor</keyword>
<sequence>MQKLLLLILISSLGLTTVSSQFRIHGKVLNTLNEPLVGATVAIHGSTIGTVTDDQGSYKIKNLKSGQYELAISYLGYETQLKSIRLSADAQIDFILQTSSIMSEEVIISSIKAGNTTPVAKTNITKEELNRQNTADDIPLLLSMTPSVVSSTESGIGIGYSSMRVRGTDATRINVTVNGVPLNDAESQGVFWVNMPDFSSSVDEVQIQRGVGTSTNGAAAFGASINFNTSSYHTKPYAEITSTAGSFNTFKNSVNMSTGLLNDKFSFDFRYSDLQTDGYVDYAFSDHKSLYMSGSMHLKNSFLKANIIHGDQKTGISWWGIDDATLATDRTYNPAGQYTDEDGNERYYKDQTDNYIQTHYQLFYSQNLNSHWLLNTALHYTKGEGYYEQYKENEKLTDYNWSQIIRQPGDTIKTTDLIRQKWLSNDFYGFTSSFNYSTEELQMNFGGGWNKYDGDHYGEVIWARYSTKSEKGDEWYRNKGIKKDYNIYAKINYQLGKLNIFGDVQYRGIDYTLNGTDDDVDILDQHHTYDFFNPKAGVYYSMNKQNQFYASYAVANREPARADFKNAQDDASAMPQSERLHDLELGYHFQSTKMAAHINFYYMRYKDQLIPTGEKSNVGYSIMTNVESSYRTGIEIDLGIKVLPKLRWDGNATFSKSIIQDFVETATTHNNEWSDKIENWTVVRDTIIDHGNSDIAFSPSFIANSTFTYEPFQGNSIRLITKHVGEQYFDNTSSQDRKLDAYTIFNASITQNFSPKWINKIQLQLSINNLLDKKYVSNAYIWGGTFYNFETNEEYTYNYYYPQAGRHAFLRVKFIF</sequence>
<evidence type="ECO:0000256" key="1">
    <source>
        <dbReference type="ARBA" id="ARBA00004571"/>
    </source>
</evidence>
<protein>
    <submittedName>
        <fullName evidence="16">Outer membrane cobalamin receptor protein</fullName>
    </submittedName>
</protein>
<evidence type="ECO:0000259" key="14">
    <source>
        <dbReference type="Pfam" id="PF00593"/>
    </source>
</evidence>
<evidence type="ECO:0000313" key="16">
    <source>
        <dbReference type="EMBL" id="GAF05810.1"/>
    </source>
</evidence>
<dbReference type="Gene3D" id="2.170.130.10">
    <property type="entry name" value="TonB-dependent receptor, plug domain"/>
    <property type="match status" value="1"/>
</dbReference>
<evidence type="ECO:0000256" key="12">
    <source>
        <dbReference type="PROSITE-ProRule" id="PRU01360"/>
    </source>
</evidence>
<dbReference type="Pfam" id="PF13715">
    <property type="entry name" value="CarbopepD_reg_2"/>
    <property type="match status" value="1"/>
</dbReference>
<dbReference type="Proteomes" id="UP000019402">
    <property type="component" value="Unassembled WGS sequence"/>
</dbReference>
<evidence type="ECO:0000256" key="10">
    <source>
        <dbReference type="ARBA" id="ARBA00023136"/>
    </source>
</evidence>
<evidence type="ECO:0000256" key="9">
    <source>
        <dbReference type="ARBA" id="ARBA00023077"/>
    </source>
</evidence>
<evidence type="ECO:0000256" key="2">
    <source>
        <dbReference type="ARBA" id="ARBA00022448"/>
    </source>
</evidence>
<dbReference type="PANTHER" id="PTHR32552:SF68">
    <property type="entry name" value="FERRICHROME OUTER MEMBRANE TRANSPORTER_PHAGE RECEPTOR"/>
    <property type="match status" value="1"/>
</dbReference>
<dbReference type="Pfam" id="PF07715">
    <property type="entry name" value="Plug"/>
    <property type="match status" value="1"/>
</dbReference>
<dbReference type="Gene3D" id="2.40.170.20">
    <property type="entry name" value="TonB-dependent receptor, beta-barrel domain"/>
    <property type="match status" value="1"/>
</dbReference>
<dbReference type="RefSeq" id="WP_027470267.1">
    <property type="nucleotide sequence ID" value="NZ_BAMD01000130.1"/>
</dbReference>
<dbReference type="GO" id="GO:0015344">
    <property type="term" value="F:siderophore uptake transmembrane transporter activity"/>
    <property type="evidence" value="ECO:0007669"/>
    <property type="project" value="TreeGrafter"/>
</dbReference>
<dbReference type="InterPro" id="IPR008969">
    <property type="entry name" value="CarboxyPept-like_regulatory"/>
</dbReference>
<dbReference type="InterPro" id="IPR036942">
    <property type="entry name" value="Beta-barrel_TonB_sf"/>
</dbReference>
<evidence type="ECO:0000256" key="4">
    <source>
        <dbReference type="ARBA" id="ARBA00022496"/>
    </source>
</evidence>
<reference evidence="16 17" key="1">
    <citation type="journal article" date="2014" name="Genome Announc.">
        <title>Draft Genome Sequence of Cytophaga fermentans JCM 21142T, a Facultative Anaerobe Isolated from Marine Mud.</title>
        <authorList>
            <person name="Starns D."/>
            <person name="Oshima K."/>
            <person name="Suda W."/>
            <person name="Iino T."/>
            <person name="Yuki M."/>
            <person name="Inoue J."/>
            <person name="Kitamura K."/>
            <person name="Iida T."/>
            <person name="Darby A."/>
            <person name="Hattori M."/>
            <person name="Ohkuma M."/>
        </authorList>
    </citation>
    <scope>NUCLEOTIDE SEQUENCE [LARGE SCALE GENOMIC DNA]</scope>
    <source>
        <strain evidence="16 17">JCM 21142</strain>
    </source>
</reference>
<evidence type="ECO:0000256" key="6">
    <source>
        <dbReference type="ARBA" id="ARBA00022729"/>
    </source>
</evidence>
<dbReference type="STRING" id="869213.GCA_000517085_00183"/>
<keyword evidence="5 12" id="KW-0812">Transmembrane</keyword>
<evidence type="ECO:0000256" key="5">
    <source>
        <dbReference type="ARBA" id="ARBA00022692"/>
    </source>
</evidence>
<dbReference type="AlphaFoldDB" id="W7Y4I4"/>
<dbReference type="InterPro" id="IPR012910">
    <property type="entry name" value="Plug_dom"/>
</dbReference>
<keyword evidence="9 13" id="KW-0798">TonB box</keyword>
<keyword evidence="7" id="KW-0408">Iron</keyword>
<keyword evidence="10 12" id="KW-0472">Membrane</keyword>
<keyword evidence="6" id="KW-0732">Signal</keyword>
<evidence type="ECO:0000256" key="8">
    <source>
        <dbReference type="ARBA" id="ARBA00023065"/>
    </source>
</evidence>
<gene>
    <name evidence="16" type="ORF">JCM21142_114564</name>
</gene>
<dbReference type="InterPro" id="IPR037066">
    <property type="entry name" value="Plug_dom_sf"/>
</dbReference>
<evidence type="ECO:0000256" key="3">
    <source>
        <dbReference type="ARBA" id="ARBA00022452"/>
    </source>
</evidence>
<dbReference type="OrthoDB" id="9761152at2"/>
<keyword evidence="11 12" id="KW-0998">Cell outer membrane</keyword>
<comment type="similarity">
    <text evidence="12 13">Belongs to the TonB-dependent receptor family.</text>
</comment>
<feature type="domain" description="TonB-dependent receptor-like beta-barrel" evidence="14">
    <location>
        <begin position="328"/>
        <end position="770"/>
    </location>
</feature>
<keyword evidence="17" id="KW-1185">Reference proteome</keyword>
<dbReference type="InterPro" id="IPR039426">
    <property type="entry name" value="TonB-dep_rcpt-like"/>
</dbReference>
<dbReference type="eggNOG" id="COG4771">
    <property type="taxonomic scope" value="Bacteria"/>
</dbReference>
<name>W7Y4I4_9BACT</name>
<comment type="subcellular location">
    <subcellularLocation>
        <location evidence="1 12">Cell outer membrane</location>
        <topology evidence="1 12">Multi-pass membrane protein</topology>
    </subcellularLocation>
</comment>
<keyword evidence="4" id="KW-0410">Iron transport</keyword>
<keyword evidence="3 12" id="KW-1134">Transmembrane beta strand</keyword>
<evidence type="ECO:0000256" key="11">
    <source>
        <dbReference type="ARBA" id="ARBA00023237"/>
    </source>
</evidence>
<proteinExistence type="inferred from homology"/>
<dbReference type="SUPFAM" id="SSF56935">
    <property type="entry name" value="Porins"/>
    <property type="match status" value="1"/>
</dbReference>
<dbReference type="Gene3D" id="2.60.40.1120">
    <property type="entry name" value="Carboxypeptidase-like, regulatory domain"/>
    <property type="match status" value="1"/>
</dbReference>
<dbReference type="PROSITE" id="PS52016">
    <property type="entry name" value="TONB_DEPENDENT_REC_3"/>
    <property type="match status" value="1"/>
</dbReference>
<dbReference type="PANTHER" id="PTHR32552">
    <property type="entry name" value="FERRICHROME IRON RECEPTOR-RELATED"/>
    <property type="match status" value="1"/>
</dbReference>